<dbReference type="Proteomes" id="UP000265618">
    <property type="component" value="Unassembled WGS sequence"/>
</dbReference>
<gene>
    <name evidence="1" type="ORF">KIPB_006250</name>
</gene>
<comment type="caution">
    <text evidence="1">The sequence shown here is derived from an EMBL/GenBank/DDBJ whole genome shotgun (WGS) entry which is preliminary data.</text>
</comment>
<dbReference type="AlphaFoldDB" id="A0A9K3GJ43"/>
<reference evidence="1 2" key="1">
    <citation type="journal article" date="2018" name="PLoS ONE">
        <title>The draft genome of Kipferlia bialata reveals reductive genome evolution in fornicate parasites.</title>
        <authorList>
            <person name="Tanifuji G."/>
            <person name="Takabayashi S."/>
            <person name="Kume K."/>
            <person name="Takagi M."/>
            <person name="Nakayama T."/>
            <person name="Kamikawa R."/>
            <person name="Inagaki Y."/>
            <person name="Hashimoto T."/>
        </authorList>
    </citation>
    <scope>NUCLEOTIDE SEQUENCE [LARGE SCALE GENOMIC DNA]</scope>
    <source>
        <strain evidence="1">NY0173</strain>
    </source>
</reference>
<accession>A0A9K3GJ43</accession>
<feature type="non-terminal residue" evidence="1">
    <location>
        <position position="1"/>
    </location>
</feature>
<keyword evidence="2" id="KW-1185">Reference proteome</keyword>
<evidence type="ECO:0000313" key="1">
    <source>
        <dbReference type="EMBL" id="GIQ84702.1"/>
    </source>
</evidence>
<organism evidence="1 2">
    <name type="scientific">Kipferlia bialata</name>
    <dbReference type="NCBI Taxonomy" id="797122"/>
    <lineage>
        <taxon>Eukaryota</taxon>
        <taxon>Metamonada</taxon>
        <taxon>Carpediemonas-like organisms</taxon>
        <taxon>Kipferlia</taxon>
    </lineage>
</organism>
<protein>
    <submittedName>
        <fullName evidence="1">Uncharacterized protein</fullName>
    </submittedName>
</protein>
<name>A0A9K3GJ43_9EUKA</name>
<proteinExistence type="predicted"/>
<evidence type="ECO:0000313" key="2">
    <source>
        <dbReference type="Proteomes" id="UP000265618"/>
    </source>
</evidence>
<dbReference type="EMBL" id="BDIP01001584">
    <property type="protein sequence ID" value="GIQ84702.1"/>
    <property type="molecule type" value="Genomic_DNA"/>
</dbReference>
<sequence>MSETHRLDATLSKLEEEAAVVHREELRVTGEVAEAEEALADAEAALAQDDQRITELLRVIRLSESGAAAQLDLSKTLNPPAYTHTHTHSHPPTGLGLGTVFTHPVAPSVAALNSGARDQIASLRKGRLHQANISSRLIGDSIASLGKECTGLFRECDR</sequence>